<dbReference type="Pfam" id="PF00448">
    <property type="entry name" value="SRP54"/>
    <property type="match status" value="1"/>
</dbReference>
<evidence type="ECO:0000259" key="12">
    <source>
        <dbReference type="SMART" id="SM00963"/>
    </source>
</evidence>
<dbReference type="PANTHER" id="PTHR43134">
    <property type="entry name" value="SIGNAL RECOGNITION PARTICLE RECEPTOR SUBUNIT ALPHA"/>
    <property type="match status" value="1"/>
</dbReference>
<evidence type="ECO:0000259" key="11">
    <source>
        <dbReference type="SMART" id="SM00962"/>
    </source>
</evidence>
<evidence type="ECO:0000313" key="13">
    <source>
        <dbReference type="EMBL" id="MEN1759471.1"/>
    </source>
</evidence>
<keyword evidence="2 9" id="KW-0963">Cytoplasm</keyword>
<keyword evidence="5 9" id="KW-0342">GTP-binding</keyword>
<feature type="binding site" evidence="9">
    <location>
        <begin position="196"/>
        <end position="200"/>
    </location>
    <ligand>
        <name>GTP</name>
        <dbReference type="ChEBI" id="CHEBI:37565"/>
    </ligand>
</feature>
<evidence type="ECO:0000256" key="2">
    <source>
        <dbReference type="ARBA" id="ARBA00022490"/>
    </source>
</evidence>
<dbReference type="HAMAP" id="MF_00920">
    <property type="entry name" value="FtsY"/>
    <property type="match status" value="1"/>
</dbReference>
<comment type="similarity">
    <text evidence="9">Belongs to the GTP-binding SRP family. FtsY subfamily.</text>
</comment>
<dbReference type="InterPro" id="IPR003593">
    <property type="entry name" value="AAA+_ATPase"/>
</dbReference>
<proteinExistence type="inferred from homology"/>
<keyword evidence="4 9" id="KW-0378">Hydrolase</keyword>
<dbReference type="Pfam" id="PF02881">
    <property type="entry name" value="SRP54_N"/>
    <property type="match status" value="1"/>
</dbReference>
<dbReference type="SMART" id="SM00382">
    <property type="entry name" value="AAA"/>
    <property type="match status" value="1"/>
</dbReference>
<dbReference type="Gene3D" id="3.40.50.300">
    <property type="entry name" value="P-loop containing nucleotide triphosphate hydrolases"/>
    <property type="match status" value="1"/>
</dbReference>
<feature type="binding site" evidence="9">
    <location>
        <begin position="260"/>
        <end position="263"/>
    </location>
    <ligand>
        <name>GTP</name>
        <dbReference type="ChEBI" id="CHEBI:37565"/>
    </ligand>
</feature>
<dbReference type="NCBIfam" id="TIGR00064">
    <property type="entry name" value="ftsY"/>
    <property type="match status" value="1"/>
</dbReference>
<sequence>MSEQTKTGFFQRLKQGLSKTTKEFTDRIDALISGYGKIDEAFYDELEEILITADLGFDITMELIESLREKVKEVKTDDPHQVKALLKELIINILSTGNRELQVEPPPAVVLVVGVNGVGKTTTIGKLTHYFKQQQKEVMLAAGDTFRAGAIDQLEVWGQRNQVPVIRHQEGSDPAAVIFDAIHAAKARNCEILICDTAGRLHNKKNLMNELGKIFRVVDREYPEAQKEVLLVLDATTGQNALQQAKVFGEVAQLTGIVLTKLDGTAKGGIVLAITKSMGTPVKMIGVGEQLEDLQPFDPSSFAEALLGDTDENTNVDDTKI</sequence>
<dbReference type="InterPro" id="IPR000897">
    <property type="entry name" value="SRP54_GTPase_dom"/>
</dbReference>
<evidence type="ECO:0000259" key="10">
    <source>
        <dbReference type="SMART" id="SM00382"/>
    </source>
</evidence>
<comment type="subunit">
    <text evidence="9">Part of the signal recognition particle protein translocation system, which is composed of SRP and FtsY.</text>
</comment>
<comment type="function">
    <text evidence="9">Involved in targeting and insertion of nascent membrane proteins into the cytoplasmic membrane. Acts as a receptor for the complex formed by the signal recognition particle (SRP) and the ribosome-nascent chain (RNC).</text>
</comment>
<dbReference type="SUPFAM" id="SSF52540">
    <property type="entry name" value="P-loop containing nucleoside triphosphate hydrolases"/>
    <property type="match status" value="1"/>
</dbReference>
<feature type="domain" description="SRP54-type proteins GTP-binding" evidence="11">
    <location>
        <begin position="107"/>
        <end position="308"/>
    </location>
</feature>
<evidence type="ECO:0000256" key="8">
    <source>
        <dbReference type="ARBA" id="ARBA00048027"/>
    </source>
</evidence>
<keyword evidence="1 9" id="KW-1003">Cell membrane</keyword>
<dbReference type="SUPFAM" id="SSF47364">
    <property type="entry name" value="Domain of the SRP/SRP receptor G-proteins"/>
    <property type="match status" value="1"/>
</dbReference>
<comment type="catalytic activity">
    <reaction evidence="8 9">
        <text>GTP + H2O = GDP + phosphate + H(+)</text>
        <dbReference type="Rhea" id="RHEA:19669"/>
        <dbReference type="ChEBI" id="CHEBI:15377"/>
        <dbReference type="ChEBI" id="CHEBI:15378"/>
        <dbReference type="ChEBI" id="CHEBI:37565"/>
        <dbReference type="ChEBI" id="CHEBI:43474"/>
        <dbReference type="ChEBI" id="CHEBI:58189"/>
        <dbReference type="EC" id="3.6.5.4"/>
    </reaction>
</comment>
<keyword evidence="7 9" id="KW-0675">Receptor</keyword>
<keyword evidence="3 9" id="KW-0547">Nucleotide-binding</keyword>
<organism evidence="13 14">
    <name type="scientific">Anoxynatronum sibiricum</name>
    <dbReference type="NCBI Taxonomy" id="210623"/>
    <lineage>
        <taxon>Bacteria</taxon>
        <taxon>Bacillati</taxon>
        <taxon>Bacillota</taxon>
        <taxon>Clostridia</taxon>
        <taxon>Eubacteriales</taxon>
        <taxon>Clostridiaceae</taxon>
        <taxon>Anoxynatronum</taxon>
    </lineage>
</organism>
<evidence type="ECO:0000256" key="3">
    <source>
        <dbReference type="ARBA" id="ARBA00022741"/>
    </source>
</evidence>
<protein>
    <recommendedName>
        <fullName evidence="9">Signal recognition particle receptor FtsY</fullName>
        <shortName evidence="9">SRP receptor</shortName>
        <ecNumber evidence="9">3.6.5.4</ecNumber>
    </recommendedName>
</protein>
<evidence type="ECO:0000256" key="5">
    <source>
        <dbReference type="ARBA" id="ARBA00023134"/>
    </source>
</evidence>
<dbReference type="InterPro" id="IPR042101">
    <property type="entry name" value="SRP54_N_sf"/>
</dbReference>
<evidence type="ECO:0000256" key="4">
    <source>
        <dbReference type="ARBA" id="ARBA00022801"/>
    </source>
</evidence>
<keyword evidence="14" id="KW-1185">Reference proteome</keyword>
<dbReference type="InterPro" id="IPR036225">
    <property type="entry name" value="SRP/SRP_N"/>
</dbReference>
<comment type="caution">
    <text evidence="13">The sequence shown here is derived from an EMBL/GenBank/DDBJ whole genome shotgun (WGS) entry which is preliminary data.</text>
</comment>
<dbReference type="EMBL" id="JBCITM010000002">
    <property type="protein sequence ID" value="MEN1759471.1"/>
    <property type="molecule type" value="Genomic_DNA"/>
</dbReference>
<name>A0ABU9VQR5_9CLOT</name>
<feature type="binding site" evidence="9">
    <location>
        <begin position="114"/>
        <end position="121"/>
    </location>
    <ligand>
        <name>GTP</name>
        <dbReference type="ChEBI" id="CHEBI:37565"/>
    </ligand>
</feature>
<accession>A0ABU9VQR5</accession>
<dbReference type="Proteomes" id="UP001407405">
    <property type="component" value="Unassembled WGS sequence"/>
</dbReference>
<dbReference type="EC" id="3.6.5.4" evidence="9"/>
<evidence type="ECO:0000256" key="9">
    <source>
        <dbReference type="HAMAP-Rule" id="MF_00920"/>
    </source>
</evidence>
<feature type="domain" description="AAA+ ATPase" evidence="10">
    <location>
        <begin position="106"/>
        <end position="289"/>
    </location>
</feature>
<dbReference type="PANTHER" id="PTHR43134:SF1">
    <property type="entry name" value="SIGNAL RECOGNITION PARTICLE RECEPTOR SUBUNIT ALPHA"/>
    <property type="match status" value="1"/>
</dbReference>
<evidence type="ECO:0000256" key="7">
    <source>
        <dbReference type="ARBA" id="ARBA00023170"/>
    </source>
</evidence>
<keyword evidence="6 9" id="KW-0472">Membrane</keyword>
<dbReference type="Gene3D" id="1.20.120.140">
    <property type="entry name" value="Signal recognition particle SRP54, nucleotide-binding domain"/>
    <property type="match status" value="1"/>
</dbReference>
<dbReference type="SMART" id="SM00962">
    <property type="entry name" value="SRP54"/>
    <property type="match status" value="1"/>
</dbReference>
<reference evidence="13 14" key="1">
    <citation type="submission" date="2024-04" db="EMBL/GenBank/DDBJ databases">
        <title>Genome sequencing and metabolic network reconstruction of aminoacids and betaine degradation by Anoxynatronum sibiricum.</title>
        <authorList>
            <person name="Detkova E.N."/>
            <person name="Boltjanskaja Y.V."/>
            <person name="Mardanov A.V."/>
            <person name="Kevbrin V."/>
        </authorList>
    </citation>
    <scope>NUCLEOTIDE SEQUENCE [LARGE SCALE GENOMIC DNA]</scope>
    <source>
        <strain evidence="13 14">Z-7981</strain>
    </source>
</reference>
<dbReference type="SMART" id="SM00963">
    <property type="entry name" value="SRP54_N"/>
    <property type="match status" value="1"/>
</dbReference>
<dbReference type="InterPro" id="IPR004390">
    <property type="entry name" value="SR_rcpt_FtsY"/>
</dbReference>
<dbReference type="InterPro" id="IPR013822">
    <property type="entry name" value="Signal_recog_particl_SRP54_hlx"/>
</dbReference>
<gene>
    <name evidence="9 13" type="primary">ftsY</name>
    <name evidence="13" type="ORF">AAIG11_03200</name>
</gene>
<evidence type="ECO:0000313" key="14">
    <source>
        <dbReference type="Proteomes" id="UP001407405"/>
    </source>
</evidence>
<feature type="domain" description="Signal recognition particle SRP54 helical bundle" evidence="12">
    <location>
        <begin position="13"/>
        <end position="94"/>
    </location>
</feature>
<evidence type="ECO:0000256" key="1">
    <source>
        <dbReference type="ARBA" id="ARBA00022475"/>
    </source>
</evidence>
<dbReference type="RefSeq" id="WP_343184822.1">
    <property type="nucleotide sequence ID" value="NZ_JBCITM010000002.1"/>
</dbReference>
<dbReference type="InterPro" id="IPR027417">
    <property type="entry name" value="P-loop_NTPase"/>
</dbReference>
<evidence type="ECO:0000256" key="6">
    <source>
        <dbReference type="ARBA" id="ARBA00023136"/>
    </source>
</evidence>
<comment type="subcellular location">
    <subcellularLocation>
        <location evidence="9">Cell membrane</location>
        <topology evidence="9">Peripheral membrane protein</topology>
        <orientation evidence="9">Cytoplasmic side</orientation>
    </subcellularLocation>
    <subcellularLocation>
        <location evidence="9">Cytoplasm</location>
    </subcellularLocation>
</comment>
<dbReference type="CDD" id="cd17874">
    <property type="entry name" value="FtsY"/>
    <property type="match status" value="1"/>
</dbReference>